<evidence type="ECO:0000259" key="1">
    <source>
        <dbReference type="PROSITE" id="PS51819"/>
    </source>
</evidence>
<dbReference type="InterPro" id="IPR004360">
    <property type="entry name" value="Glyas_Fos-R_dOase_dom"/>
</dbReference>
<feature type="domain" description="VOC" evidence="1">
    <location>
        <begin position="6"/>
        <end position="125"/>
    </location>
</feature>
<dbReference type="RefSeq" id="WP_068483974.1">
    <property type="nucleotide sequence ID" value="NZ_CP018760.1"/>
</dbReference>
<dbReference type="InterPro" id="IPR037523">
    <property type="entry name" value="VOC_core"/>
</dbReference>
<dbReference type="Pfam" id="PF00903">
    <property type="entry name" value="Glyoxalase"/>
    <property type="match status" value="1"/>
</dbReference>
<dbReference type="AlphaFoldDB" id="A0A1B7ZBX6"/>
<dbReference type="KEGG" id="mart:BTR34_00955"/>
<name>A0A1B7ZBX6_9FLAO</name>
<comment type="caution">
    <text evidence="2">The sequence shown here is derived from an EMBL/GenBank/DDBJ whole genome shotgun (WGS) entry which is preliminary data.</text>
</comment>
<dbReference type="InterPro" id="IPR029068">
    <property type="entry name" value="Glyas_Bleomycin-R_OHBP_Dase"/>
</dbReference>
<dbReference type="PROSITE" id="PS51819">
    <property type="entry name" value="VOC"/>
    <property type="match status" value="1"/>
</dbReference>
<sequence>MVEKGYLHQIHPVLPVWDVVEALDFYVNRLGFRIAFADDSKNPKYAGILRDDIEIHLQWHDKKMWEAAIDRPMLRIVSQNIEALYNEFYMVDVFNAHTLLRETGWGTREFAFYDPFKNGLTFYRDVSGAKI</sequence>
<dbReference type="OrthoDB" id="66829at2"/>
<dbReference type="Gene3D" id="3.10.180.10">
    <property type="entry name" value="2,3-Dihydroxybiphenyl 1,2-Dioxygenase, domain 1"/>
    <property type="match status" value="1"/>
</dbReference>
<evidence type="ECO:0000313" key="2">
    <source>
        <dbReference type="EMBL" id="OBR40411.1"/>
    </source>
</evidence>
<accession>A0A1B7ZBX6</accession>
<dbReference type="SUPFAM" id="SSF54593">
    <property type="entry name" value="Glyoxalase/Bleomycin resistance protein/Dihydroxybiphenyl dioxygenase"/>
    <property type="match status" value="1"/>
</dbReference>
<dbReference type="Proteomes" id="UP000092164">
    <property type="component" value="Unassembled WGS sequence"/>
</dbReference>
<keyword evidence="3" id="KW-1185">Reference proteome</keyword>
<reference evidence="3" key="1">
    <citation type="submission" date="2016-06" db="EMBL/GenBank/DDBJ databases">
        <authorList>
            <person name="Zhan P."/>
        </authorList>
    </citation>
    <scope>NUCLEOTIDE SEQUENCE [LARGE SCALE GENOMIC DNA]</scope>
    <source>
        <strain evidence="3">T28</strain>
    </source>
</reference>
<dbReference type="EMBL" id="LZFP01000008">
    <property type="protein sequence ID" value="OBR40411.1"/>
    <property type="molecule type" value="Genomic_DNA"/>
</dbReference>
<evidence type="ECO:0000313" key="3">
    <source>
        <dbReference type="Proteomes" id="UP000092164"/>
    </source>
</evidence>
<gene>
    <name evidence="2" type="ORF">A9200_16160</name>
</gene>
<protein>
    <submittedName>
        <fullName evidence="2">Bleomycin resistance protein</fullName>
    </submittedName>
</protein>
<proteinExistence type="predicted"/>
<dbReference type="STRING" id="1836467.BTR34_00955"/>
<organism evidence="2 3">
    <name type="scientific">Maribacter hydrothermalis</name>
    <dbReference type="NCBI Taxonomy" id="1836467"/>
    <lineage>
        <taxon>Bacteria</taxon>
        <taxon>Pseudomonadati</taxon>
        <taxon>Bacteroidota</taxon>
        <taxon>Flavobacteriia</taxon>
        <taxon>Flavobacteriales</taxon>
        <taxon>Flavobacteriaceae</taxon>
        <taxon>Maribacter</taxon>
    </lineage>
</organism>